<reference evidence="2 3" key="1">
    <citation type="journal article" date="2020" name="G3 (Bethesda)">
        <title>Whole Genome Sequencing and Comparative Genomics of Two Nematicidal Bacillus Strains Reveals a Wide Range of Possible Virulence Factors.</title>
        <authorList>
            <person name="Susic N."/>
            <person name="Janezic S."/>
            <person name="Rupnik M."/>
            <person name="Geric Stare B."/>
        </authorList>
    </citation>
    <scope>NUCLEOTIDE SEQUENCE [LARGE SCALE GENOMIC DNA]</scope>
    <source>
        <strain evidence="2 3">I-1582</strain>
    </source>
</reference>
<name>A0A800NAL2_CYTFI</name>
<protein>
    <submittedName>
        <fullName evidence="2">Uncharacterized protein</fullName>
    </submittedName>
</protein>
<organism evidence="2 3">
    <name type="scientific">Cytobacillus firmus</name>
    <name type="common">Bacillus firmus</name>
    <dbReference type="NCBI Taxonomy" id="1399"/>
    <lineage>
        <taxon>Bacteria</taxon>
        <taxon>Bacillati</taxon>
        <taxon>Bacillota</taxon>
        <taxon>Bacilli</taxon>
        <taxon>Bacillales</taxon>
        <taxon>Bacillaceae</taxon>
        <taxon>Cytobacillus</taxon>
    </lineage>
</organism>
<keyword evidence="1" id="KW-1133">Transmembrane helix</keyword>
<dbReference type="AlphaFoldDB" id="A0A800NAL2"/>
<sequence>MITILQTELLKLRRTIVQWMILSVILIPIVFNLIYVMLSGLLEDSAFNWNTSLVFVNFLLTVIIAPIFYAGIASFIFSREYREGTAEAHFTYPHSRASFFTGKVFIIFLFILTSCLLIFSVNLIICLLFADIPPPPNFIKSEILGSLRIAFTQCGLVCITILASIAFRNIVAGILTAVIGCTTSIAMLLSSLGDWQLLNPYFFSLVVTDLTNYKLKCIFSGVVSITVIGVLAIIYALHLYKNNDVANK</sequence>
<feature type="transmembrane region" description="Helical" evidence="1">
    <location>
        <begin position="174"/>
        <end position="198"/>
    </location>
</feature>
<proteinExistence type="predicted"/>
<feature type="transmembrane region" description="Helical" evidence="1">
    <location>
        <begin position="54"/>
        <end position="77"/>
    </location>
</feature>
<dbReference type="Proteomes" id="UP000465778">
    <property type="component" value="Unassembled WGS sequence"/>
</dbReference>
<feature type="transmembrane region" description="Helical" evidence="1">
    <location>
        <begin position="21"/>
        <end position="42"/>
    </location>
</feature>
<dbReference type="OrthoDB" id="4336274at2"/>
<evidence type="ECO:0000313" key="2">
    <source>
        <dbReference type="EMBL" id="KAF0824165.1"/>
    </source>
</evidence>
<dbReference type="Pfam" id="PF12730">
    <property type="entry name" value="ABC2_membrane_4"/>
    <property type="match status" value="1"/>
</dbReference>
<gene>
    <name evidence="2" type="ORF">KIS1582_1980</name>
</gene>
<feature type="transmembrane region" description="Helical" evidence="1">
    <location>
        <begin position="150"/>
        <end position="167"/>
    </location>
</feature>
<feature type="transmembrane region" description="Helical" evidence="1">
    <location>
        <begin position="218"/>
        <end position="240"/>
    </location>
</feature>
<keyword evidence="1" id="KW-0812">Transmembrane</keyword>
<accession>A0A800NAL2</accession>
<feature type="transmembrane region" description="Helical" evidence="1">
    <location>
        <begin position="104"/>
        <end position="130"/>
    </location>
</feature>
<dbReference type="EMBL" id="VDEM01000018">
    <property type="protein sequence ID" value="KAF0824165.1"/>
    <property type="molecule type" value="Genomic_DNA"/>
</dbReference>
<evidence type="ECO:0000313" key="3">
    <source>
        <dbReference type="Proteomes" id="UP000465778"/>
    </source>
</evidence>
<dbReference type="RefSeq" id="WP_159344966.1">
    <property type="nucleotide sequence ID" value="NZ_JBALOT010000051.1"/>
</dbReference>
<keyword evidence="1" id="KW-0472">Membrane</keyword>
<evidence type="ECO:0000256" key="1">
    <source>
        <dbReference type="SAM" id="Phobius"/>
    </source>
</evidence>
<comment type="caution">
    <text evidence="2">The sequence shown here is derived from an EMBL/GenBank/DDBJ whole genome shotgun (WGS) entry which is preliminary data.</text>
</comment>